<accession>I0GLV6</accession>
<dbReference type="PIRSF" id="PIRSF000106">
    <property type="entry name" value="ME"/>
    <property type="match status" value="1"/>
</dbReference>
<comment type="similarity">
    <text evidence="2">Belongs to the malic enzymes family.</text>
</comment>
<evidence type="ECO:0000256" key="7">
    <source>
        <dbReference type="PIRSR" id="PIRSR000106-3"/>
    </source>
</evidence>
<dbReference type="InterPro" id="IPR015884">
    <property type="entry name" value="Malic_enzyme_CS"/>
</dbReference>
<feature type="binding site" evidence="7">
    <location>
        <position position="160"/>
    </location>
    <ligand>
        <name>a divalent metal cation</name>
        <dbReference type="ChEBI" id="CHEBI:60240"/>
    </ligand>
</feature>
<dbReference type="SUPFAM" id="SSF53223">
    <property type="entry name" value="Aminoacid dehydrogenase-like, N-terminal domain"/>
    <property type="match status" value="1"/>
</dbReference>
<evidence type="ECO:0000256" key="4">
    <source>
        <dbReference type="ARBA" id="ARBA00023002"/>
    </source>
</evidence>
<dbReference type="PROSITE" id="PS00331">
    <property type="entry name" value="MALIC_ENZYMES"/>
    <property type="match status" value="1"/>
</dbReference>
<dbReference type="InterPro" id="IPR012302">
    <property type="entry name" value="Malic_NAD-bd"/>
</dbReference>
<dbReference type="SMART" id="SM00919">
    <property type="entry name" value="Malic_M"/>
    <property type="match status" value="1"/>
</dbReference>
<dbReference type="GO" id="GO:0051287">
    <property type="term" value="F:NAD binding"/>
    <property type="evidence" value="ECO:0007669"/>
    <property type="project" value="InterPro"/>
</dbReference>
<dbReference type="PANTHER" id="PTHR43237">
    <property type="entry name" value="NADP-DEPENDENT MALIC ENZYME"/>
    <property type="match status" value="1"/>
</dbReference>
<comment type="cofactor">
    <cofactor evidence="1">
        <name>Mn(2+)</name>
        <dbReference type="ChEBI" id="CHEBI:29035"/>
    </cofactor>
</comment>
<feature type="active site" description="Proton acceptor" evidence="5">
    <location>
        <position position="92"/>
    </location>
</feature>
<dbReference type="OrthoDB" id="9805787at2"/>
<dbReference type="FunFam" id="3.40.50.10380:FF:000003">
    <property type="entry name" value="NADP-dependent malic enzyme"/>
    <property type="match status" value="1"/>
</dbReference>
<feature type="active site" description="Proton donor" evidence="5">
    <location>
        <position position="37"/>
    </location>
</feature>
<dbReference type="Gene3D" id="3.40.50.10380">
    <property type="entry name" value="Malic enzyme, N-terminal domain"/>
    <property type="match status" value="1"/>
</dbReference>
<feature type="domain" description="Malic enzyme N-terminal" evidence="9">
    <location>
        <begin position="16"/>
        <end position="149"/>
    </location>
</feature>
<dbReference type="EMBL" id="AP012292">
    <property type="protein sequence ID" value="BAL81743.1"/>
    <property type="molecule type" value="Genomic_DNA"/>
</dbReference>
<dbReference type="Gene3D" id="3.40.50.720">
    <property type="entry name" value="NAD(P)-binding Rossmann-like Domain"/>
    <property type="match status" value="1"/>
</dbReference>
<dbReference type="InterPro" id="IPR046346">
    <property type="entry name" value="Aminoacid_DH-like_N_sf"/>
</dbReference>
<dbReference type="EC" id="1.1.1.38" evidence="10"/>
<dbReference type="KEGG" id="sri:SELR_00350"/>
<dbReference type="Pfam" id="PF00390">
    <property type="entry name" value="malic"/>
    <property type="match status" value="1"/>
</dbReference>
<dbReference type="InterPro" id="IPR001891">
    <property type="entry name" value="Malic_OxRdtase"/>
</dbReference>
<evidence type="ECO:0000256" key="2">
    <source>
        <dbReference type="ARBA" id="ARBA00008785"/>
    </source>
</evidence>
<dbReference type="InterPro" id="IPR045213">
    <property type="entry name" value="Malic_NAD-bd_bact_type"/>
</dbReference>
<comment type="cofactor">
    <cofactor evidence="7">
        <name>Mg(2+)</name>
        <dbReference type="ChEBI" id="CHEBI:18420"/>
    </cofactor>
    <cofactor evidence="7">
        <name>Mn(2+)</name>
        <dbReference type="ChEBI" id="CHEBI:29035"/>
    </cofactor>
    <text evidence="7">Divalent metal cations. Prefers magnesium or manganese.</text>
</comment>
<keyword evidence="3 7" id="KW-0479">Metal-binding</keyword>
<evidence type="ECO:0000256" key="1">
    <source>
        <dbReference type="ARBA" id="ARBA00001936"/>
    </source>
</evidence>
<sequence>MSNVNENALKLHKEHQGKLAITSKVPLTSREDLTLAYSPGVAAPCLAIKEDKRKAYDYTSKGNMVGVVTNGSAVLGLGNIGAQAGMPVMEGKAILFKAFAGVDAVPIALDTEVPMEVIKAVQLMAPSFGGINLEDIKAPQCFDIEKELRKTLDIPVFHDDQHGTAIVVVSALINAFKIVGKDFTTAKFVINGAGAAGQAITRLIHSAGGRNIILCDSRGAIYEGRPNGMNPYKDDIAKITNPTHEAGPLNAVIRKADVFIGVSVAGCVTQDMVRTMAPDAIVMGMANPEPEILPHLAKEAGARIVCTGRSDFPNQVNNLLAFPGIFRGALDVQASTINEEMKMAAARAIASLISPSELDEDHIIASPFNPDVAPTVAAAVAQAARTTGVARNWDITPEMVAEHTRELLKK</sequence>
<reference evidence="10 11" key="1">
    <citation type="submission" date="2011-10" db="EMBL/GenBank/DDBJ databases">
        <title>Whole genome sequence of Selenomonas ruminantium subsp. lactilytica TAM6421.</title>
        <authorList>
            <person name="Oguchi A."/>
            <person name="Ankai A."/>
            <person name="Kaneko J."/>
            <person name="Yamada-Narita S."/>
            <person name="Fukui S."/>
            <person name="Takahashi M."/>
            <person name="Onodera T."/>
            <person name="Kojima S."/>
            <person name="Fushimi T."/>
            <person name="Abe N."/>
            <person name="Kamio Y."/>
            <person name="Yamazaki S."/>
            <person name="Fujita N."/>
        </authorList>
    </citation>
    <scope>NUCLEOTIDE SEQUENCE [LARGE SCALE GENOMIC DNA]</scope>
    <source>
        <strain evidence="11">NBRC 103574 / TAM6421</strain>
    </source>
</reference>
<dbReference type="InterPro" id="IPR012301">
    <property type="entry name" value="Malic_N_dom"/>
</dbReference>
<dbReference type="InterPro" id="IPR051674">
    <property type="entry name" value="Malate_Decarboxylase"/>
</dbReference>
<evidence type="ECO:0000259" key="8">
    <source>
        <dbReference type="SMART" id="SM00919"/>
    </source>
</evidence>
<dbReference type="Pfam" id="PF03949">
    <property type="entry name" value="Malic_M"/>
    <property type="match status" value="1"/>
</dbReference>
<organism evidence="10 11">
    <name type="scientific">Selenomonas ruminantium subsp. lactilytica (strain NBRC 103574 / TAM6421)</name>
    <dbReference type="NCBI Taxonomy" id="927704"/>
    <lineage>
        <taxon>Bacteria</taxon>
        <taxon>Bacillati</taxon>
        <taxon>Bacillota</taxon>
        <taxon>Negativicutes</taxon>
        <taxon>Selenomonadales</taxon>
        <taxon>Selenomonadaceae</taxon>
        <taxon>Selenomonas</taxon>
    </lineage>
</organism>
<dbReference type="GO" id="GO:0004470">
    <property type="term" value="F:malic enzyme activity"/>
    <property type="evidence" value="ECO:0007669"/>
    <property type="project" value="InterPro"/>
</dbReference>
<dbReference type="InterPro" id="IPR036291">
    <property type="entry name" value="NAD(P)-bd_dom_sf"/>
</dbReference>
<protein>
    <submittedName>
        <fullName evidence="10">Putative NAD-dependent malic enzyme</fullName>
        <ecNumber evidence="10">1.1.1.38</ecNumber>
    </submittedName>
</protein>
<feature type="binding site" evidence="7">
    <location>
        <position position="135"/>
    </location>
    <ligand>
        <name>a divalent metal cation</name>
        <dbReference type="ChEBI" id="CHEBI:60240"/>
    </ligand>
</feature>
<feature type="binding site" evidence="6">
    <location>
        <position position="317"/>
    </location>
    <ligand>
        <name>(S)-malate</name>
        <dbReference type="ChEBI" id="CHEBI:15589"/>
    </ligand>
</feature>
<name>I0GLV6_SELRL</name>
<dbReference type="CDD" id="cd05311">
    <property type="entry name" value="NAD_bind_2_malic_enz"/>
    <property type="match status" value="1"/>
</dbReference>
<evidence type="ECO:0000256" key="3">
    <source>
        <dbReference type="ARBA" id="ARBA00022723"/>
    </source>
</evidence>
<proteinExistence type="inferred from homology"/>
<evidence type="ECO:0000313" key="11">
    <source>
        <dbReference type="Proteomes" id="UP000007887"/>
    </source>
</evidence>
<feature type="domain" description="Malic enzyme NAD-binding" evidence="8">
    <location>
        <begin position="161"/>
        <end position="385"/>
    </location>
</feature>
<feature type="binding site" evidence="7">
    <location>
        <position position="134"/>
    </location>
    <ligand>
        <name>a divalent metal cation</name>
        <dbReference type="ChEBI" id="CHEBI:60240"/>
    </ligand>
</feature>
<dbReference type="SUPFAM" id="SSF51735">
    <property type="entry name" value="NAD(P)-binding Rossmann-fold domains"/>
    <property type="match status" value="1"/>
</dbReference>
<dbReference type="GO" id="GO:0046872">
    <property type="term" value="F:metal ion binding"/>
    <property type="evidence" value="ECO:0007669"/>
    <property type="project" value="UniProtKB-KW"/>
</dbReference>
<dbReference type="PANTHER" id="PTHR43237:SF4">
    <property type="entry name" value="NADP-DEPENDENT MALIC ENZYME"/>
    <property type="match status" value="1"/>
</dbReference>
<dbReference type="SMART" id="SM01274">
    <property type="entry name" value="malic"/>
    <property type="match status" value="1"/>
</dbReference>
<dbReference type="AlphaFoldDB" id="I0GLV6"/>
<dbReference type="eggNOG" id="COG0281">
    <property type="taxonomic scope" value="Bacteria"/>
</dbReference>
<evidence type="ECO:0000256" key="5">
    <source>
        <dbReference type="PIRSR" id="PIRSR000106-1"/>
    </source>
</evidence>
<feature type="binding site" evidence="6">
    <location>
        <position position="287"/>
    </location>
    <ligand>
        <name>(S)-malate</name>
        <dbReference type="ChEBI" id="CHEBI:15589"/>
    </ligand>
</feature>
<dbReference type="FunFam" id="3.40.50.720:FF:000095">
    <property type="entry name" value="NADP-dependent malic enzyme"/>
    <property type="match status" value="1"/>
</dbReference>
<dbReference type="HOGENOM" id="CLU_034446_2_1_9"/>
<gene>
    <name evidence="10" type="ordered locus">SELR_00350</name>
</gene>
<dbReference type="GO" id="GO:0016616">
    <property type="term" value="F:oxidoreductase activity, acting on the CH-OH group of donors, NAD or NADP as acceptor"/>
    <property type="evidence" value="ECO:0007669"/>
    <property type="project" value="InterPro"/>
</dbReference>
<evidence type="ECO:0000313" key="10">
    <source>
        <dbReference type="EMBL" id="BAL81743.1"/>
    </source>
</evidence>
<evidence type="ECO:0000259" key="9">
    <source>
        <dbReference type="SMART" id="SM01274"/>
    </source>
</evidence>
<dbReference type="Proteomes" id="UP000007887">
    <property type="component" value="Chromosome"/>
</dbReference>
<dbReference type="InterPro" id="IPR037062">
    <property type="entry name" value="Malic_N_dom_sf"/>
</dbReference>
<dbReference type="PATRIC" id="fig|927704.6.peg.37"/>
<evidence type="ECO:0000256" key="6">
    <source>
        <dbReference type="PIRSR" id="PIRSR000106-2"/>
    </source>
</evidence>
<keyword evidence="4 10" id="KW-0560">Oxidoreductase</keyword>